<protein>
    <submittedName>
        <fullName evidence="1">Uncharacterized protein</fullName>
    </submittedName>
</protein>
<name>A0A0A9AA56_ARUDO</name>
<sequence>MVLLCIFQTFFPAECRLISTFTELV</sequence>
<reference evidence="1" key="1">
    <citation type="submission" date="2014-09" db="EMBL/GenBank/DDBJ databases">
        <authorList>
            <person name="Magalhaes I.L.F."/>
            <person name="Oliveira U."/>
            <person name="Santos F.R."/>
            <person name="Vidigal T.H.D.A."/>
            <person name="Brescovit A.D."/>
            <person name="Santos A.J."/>
        </authorList>
    </citation>
    <scope>NUCLEOTIDE SEQUENCE</scope>
    <source>
        <tissue evidence="1">Shoot tissue taken approximately 20 cm above the soil surface</tissue>
    </source>
</reference>
<dbReference type="EMBL" id="GBRH01253963">
    <property type="protein sequence ID" value="JAD43932.1"/>
    <property type="molecule type" value="Transcribed_RNA"/>
</dbReference>
<reference evidence="1" key="2">
    <citation type="journal article" date="2015" name="Data Brief">
        <title>Shoot transcriptome of the giant reed, Arundo donax.</title>
        <authorList>
            <person name="Barrero R.A."/>
            <person name="Guerrero F.D."/>
            <person name="Moolhuijzen P."/>
            <person name="Goolsby J.A."/>
            <person name="Tidwell J."/>
            <person name="Bellgard S.E."/>
            <person name="Bellgard M.I."/>
        </authorList>
    </citation>
    <scope>NUCLEOTIDE SEQUENCE</scope>
    <source>
        <tissue evidence="1">Shoot tissue taken approximately 20 cm above the soil surface</tissue>
    </source>
</reference>
<dbReference type="AlphaFoldDB" id="A0A0A9AA56"/>
<proteinExistence type="predicted"/>
<organism evidence="1">
    <name type="scientific">Arundo donax</name>
    <name type="common">Giant reed</name>
    <name type="synonym">Donax arundinaceus</name>
    <dbReference type="NCBI Taxonomy" id="35708"/>
    <lineage>
        <taxon>Eukaryota</taxon>
        <taxon>Viridiplantae</taxon>
        <taxon>Streptophyta</taxon>
        <taxon>Embryophyta</taxon>
        <taxon>Tracheophyta</taxon>
        <taxon>Spermatophyta</taxon>
        <taxon>Magnoliopsida</taxon>
        <taxon>Liliopsida</taxon>
        <taxon>Poales</taxon>
        <taxon>Poaceae</taxon>
        <taxon>PACMAD clade</taxon>
        <taxon>Arundinoideae</taxon>
        <taxon>Arundineae</taxon>
        <taxon>Arundo</taxon>
    </lineage>
</organism>
<evidence type="ECO:0000313" key="1">
    <source>
        <dbReference type="EMBL" id="JAD43932.1"/>
    </source>
</evidence>
<accession>A0A0A9AA56</accession>